<dbReference type="InterPro" id="IPR023051">
    <property type="entry name" value="Kup"/>
</dbReference>
<dbReference type="Proteomes" id="UP000275256">
    <property type="component" value="Unassembled WGS sequence"/>
</dbReference>
<dbReference type="InterPro" id="IPR003855">
    <property type="entry name" value="K+_transporter"/>
</dbReference>
<dbReference type="Pfam" id="PF22776">
    <property type="entry name" value="K_trans_C"/>
    <property type="match status" value="1"/>
</dbReference>
<feature type="transmembrane region" description="Helical" evidence="12">
    <location>
        <begin position="21"/>
        <end position="42"/>
    </location>
</feature>
<gene>
    <name evidence="12" type="primary">kup</name>
    <name evidence="15" type="ORF">EAX62_05040</name>
</gene>
<comment type="caution">
    <text evidence="15">The sequence shown here is derived from an EMBL/GenBank/DDBJ whole genome shotgun (WGS) entry which is preliminary data.</text>
</comment>
<keyword evidence="11 12" id="KW-0472">Membrane</keyword>
<organism evidence="15 16">
    <name type="scientific">Tessaracoccus antarcticus</name>
    <dbReference type="NCBI Taxonomy" id="2479848"/>
    <lineage>
        <taxon>Bacteria</taxon>
        <taxon>Bacillati</taxon>
        <taxon>Actinomycetota</taxon>
        <taxon>Actinomycetes</taxon>
        <taxon>Propionibacteriales</taxon>
        <taxon>Propionibacteriaceae</taxon>
        <taxon>Tessaracoccus</taxon>
    </lineage>
</organism>
<dbReference type="InterPro" id="IPR053952">
    <property type="entry name" value="K_trans_C"/>
</dbReference>
<dbReference type="GO" id="GO:0015293">
    <property type="term" value="F:symporter activity"/>
    <property type="evidence" value="ECO:0007669"/>
    <property type="project" value="UniProtKB-UniRule"/>
</dbReference>
<keyword evidence="10 12" id="KW-0406">Ion transport</keyword>
<dbReference type="OrthoDB" id="9805577at2"/>
<evidence type="ECO:0000256" key="9">
    <source>
        <dbReference type="ARBA" id="ARBA00022989"/>
    </source>
</evidence>
<evidence type="ECO:0000256" key="10">
    <source>
        <dbReference type="ARBA" id="ARBA00023065"/>
    </source>
</evidence>
<dbReference type="HAMAP" id="MF_01522">
    <property type="entry name" value="Kup"/>
    <property type="match status" value="1"/>
</dbReference>
<evidence type="ECO:0000256" key="4">
    <source>
        <dbReference type="ARBA" id="ARBA00022475"/>
    </source>
</evidence>
<evidence type="ECO:0000259" key="14">
    <source>
        <dbReference type="Pfam" id="PF22776"/>
    </source>
</evidence>
<keyword evidence="4 12" id="KW-1003">Cell membrane</keyword>
<feature type="transmembrane region" description="Helical" evidence="12">
    <location>
        <begin position="62"/>
        <end position="84"/>
    </location>
</feature>
<feature type="transmembrane region" description="Helical" evidence="12">
    <location>
        <begin position="178"/>
        <end position="206"/>
    </location>
</feature>
<feature type="domain" description="K+ potassium transporter C-terminal" evidence="14">
    <location>
        <begin position="490"/>
        <end position="642"/>
    </location>
</feature>
<feature type="transmembrane region" description="Helical" evidence="12">
    <location>
        <begin position="259"/>
        <end position="279"/>
    </location>
</feature>
<proteinExistence type="inferred from homology"/>
<comment type="subcellular location">
    <subcellularLocation>
        <location evidence="12">Cell membrane</location>
        <topology evidence="12">Multi-pass membrane protein</topology>
    </subcellularLocation>
    <subcellularLocation>
        <location evidence="1">Membrane</location>
        <topology evidence="1">Multi-pass membrane protein</topology>
    </subcellularLocation>
</comment>
<sequence length="644" mass="68317">MGGGTGTASPGASQHRTGRRSIAAIAALGVVFGDIGTSPLYAFRAALDPTANPAVERSAVPVLGLASLIVWAIVLVVLIQYVAFIMRADNDGEGGVMALVSLIVKGRRHGRGRRALVVLGVLGASLFLGDSLITPAISVLSAVEGLEQVDPALVPWVVPLSLVIVVSLFALQRLGTTIVAGLFGPVMLLWFGTIGVLGVVSIAAHPAVLGALSPTYAVRFFAQDPFTAFVALGAVVLAVTGAEALYADLGHFGAAPIRSAWLVIVFPALVANYLGQASLVLRSPAAGGNPFYGMLPAGWVLPMVALATLATIIASQAVISGTFSLVRQAIRLEYLPRLNIQHTSDQDLGRVYLPMVNAALAVGVVILIVAFESSTGLAGAYGIAVTGTMSITAMLFLFHAWSRGGPRNRLVAAAMAVLLLVDLSFLSANLLKIPSGGWVPLVVAACVFAVMANWHSGRRRIRESMTARPVTLGSFFDHISRAQPPVQRVPGVALFVTRAEESTPWAMRAMAEQLLALPRDVVVITVAVLEVPHVGPEDRGELVVHATGGGPVSVLQLRFGFNDHQALPLTIQRLLTPILSTSELQRASYVVSTFTFEVDEGATRQRQWRQQLYIWTSKWGVDPIRYHDLPPNRTILMGHSMQLP</sequence>
<dbReference type="GO" id="GO:0005886">
    <property type="term" value="C:plasma membrane"/>
    <property type="evidence" value="ECO:0007669"/>
    <property type="project" value="UniProtKB-SubCell"/>
</dbReference>
<keyword evidence="8 12" id="KW-0630">Potassium</keyword>
<evidence type="ECO:0000256" key="11">
    <source>
        <dbReference type="ARBA" id="ARBA00023136"/>
    </source>
</evidence>
<feature type="transmembrane region" description="Helical" evidence="12">
    <location>
        <begin position="115"/>
        <end position="133"/>
    </location>
</feature>
<name>A0A3M0GX54_9ACTN</name>
<reference evidence="15 16" key="1">
    <citation type="submission" date="2018-10" db="EMBL/GenBank/DDBJ databases">
        <title>Tessaracoccus antarcticuss sp. nov., isolated from sediment.</title>
        <authorList>
            <person name="Zhou L.Y."/>
            <person name="Du Z.J."/>
        </authorList>
    </citation>
    <scope>NUCLEOTIDE SEQUENCE [LARGE SCALE GENOMIC DNA]</scope>
    <source>
        <strain evidence="15 16">JDX10</strain>
    </source>
</reference>
<evidence type="ECO:0000256" key="8">
    <source>
        <dbReference type="ARBA" id="ARBA00022958"/>
    </source>
</evidence>
<comment type="catalytic activity">
    <reaction evidence="12">
        <text>K(+)(in) + H(+)(in) = K(+)(out) + H(+)(out)</text>
        <dbReference type="Rhea" id="RHEA:28490"/>
        <dbReference type="ChEBI" id="CHEBI:15378"/>
        <dbReference type="ChEBI" id="CHEBI:29103"/>
    </reaction>
</comment>
<feature type="transmembrane region" description="Helical" evidence="12">
    <location>
        <begin position="153"/>
        <end position="171"/>
    </location>
</feature>
<feature type="transmembrane region" description="Helical" evidence="12">
    <location>
        <begin position="410"/>
        <end position="431"/>
    </location>
</feature>
<dbReference type="GO" id="GO:0015079">
    <property type="term" value="F:potassium ion transmembrane transporter activity"/>
    <property type="evidence" value="ECO:0007669"/>
    <property type="project" value="UniProtKB-UniRule"/>
</dbReference>
<evidence type="ECO:0000256" key="1">
    <source>
        <dbReference type="ARBA" id="ARBA00004141"/>
    </source>
</evidence>
<dbReference type="RefSeq" id="WP_121900504.1">
    <property type="nucleotide sequence ID" value="NZ_REFW01000001.1"/>
</dbReference>
<keyword evidence="3 12" id="KW-0813">Transport</keyword>
<keyword evidence="5 12" id="KW-0633">Potassium transport</keyword>
<dbReference type="PANTHER" id="PTHR30540:SF79">
    <property type="entry name" value="LOW AFFINITY POTASSIUM TRANSPORT SYSTEM PROTEIN KUP"/>
    <property type="match status" value="1"/>
</dbReference>
<feature type="transmembrane region" description="Helical" evidence="12">
    <location>
        <begin position="299"/>
        <end position="330"/>
    </location>
</feature>
<evidence type="ECO:0000313" key="16">
    <source>
        <dbReference type="Proteomes" id="UP000275256"/>
    </source>
</evidence>
<evidence type="ECO:0000256" key="12">
    <source>
        <dbReference type="HAMAP-Rule" id="MF_01522"/>
    </source>
</evidence>
<dbReference type="InterPro" id="IPR053951">
    <property type="entry name" value="K_trans_N"/>
</dbReference>
<comment type="similarity">
    <text evidence="2 12">Belongs to the HAK/KUP transporter (TC 2.A.72) family.</text>
</comment>
<evidence type="ECO:0000256" key="7">
    <source>
        <dbReference type="ARBA" id="ARBA00022847"/>
    </source>
</evidence>
<feature type="transmembrane region" description="Helical" evidence="12">
    <location>
        <begin position="226"/>
        <end position="247"/>
    </location>
</feature>
<keyword evidence="16" id="KW-1185">Reference proteome</keyword>
<feature type="transmembrane region" description="Helical" evidence="12">
    <location>
        <begin position="377"/>
        <end position="398"/>
    </location>
</feature>
<evidence type="ECO:0000259" key="13">
    <source>
        <dbReference type="Pfam" id="PF02705"/>
    </source>
</evidence>
<comment type="function">
    <text evidence="12">Transport of potassium into the cell. Likely operates as a K(+):H(+) symporter.</text>
</comment>
<evidence type="ECO:0000313" key="15">
    <source>
        <dbReference type="EMBL" id="RMB61956.1"/>
    </source>
</evidence>
<evidence type="ECO:0000256" key="6">
    <source>
        <dbReference type="ARBA" id="ARBA00022692"/>
    </source>
</evidence>
<feature type="transmembrane region" description="Helical" evidence="12">
    <location>
        <begin position="351"/>
        <end position="371"/>
    </location>
</feature>
<feature type="domain" description="K+ potassium transporter integral membrane" evidence="13">
    <location>
        <begin position="24"/>
        <end position="476"/>
    </location>
</feature>
<evidence type="ECO:0000256" key="3">
    <source>
        <dbReference type="ARBA" id="ARBA00022448"/>
    </source>
</evidence>
<keyword evidence="9 12" id="KW-1133">Transmembrane helix</keyword>
<dbReference type="Pfam" id="PF02705">
    <property type="entry name" value="K_trans"/>
    <property type="match status" value="1"/>
</dbReference>
<evidence type="ECO:0000256" key="2">
    <source>
        <dbReference type="ARBA" id="ARBA00007019"/>
    </source>
</evidence>
<dbReference type="AlphaFoldDB" id="A0A3M0GX54"/>
<keyword evidence="6 12" id="KW-0812">Transmembrane</keyword>
<protein>
    <recommendedName>
        <fullName evidence="12">Probable potassium transport system protein Kup</fullName>
    </recommendedName>
</protein>
<dbReference type="PANTHER" id="PTHR30540">
    <property type="entry name" value="OSMOTIC STRESS POTASSIUM TRANSPORTER"/>
    <property type="match status" value="1"/>
</dbReference>
<keyword evidence="7 12" id="KW-0769">Symport</keyword>
<dbReference type="EMBL" id="REFW01000001">
    <property type="protein sequence ID" value="RMB61956.1"/>
    <property type="molecule type" value="Genomic_DNA"/>
</dbReference>
<evidence type="ECO:0000256" key="5">
    <source>
        <dbReference type="ARBA" id="ARBA00022538"/>
    </source>
</evidence>
<accession>A0A3M0GX54</accession>
<feature type="transmembrane region" description="Helical" evidence="12">
    <location>
        <begin position="437"/>
        <end position="455"/>
    </location>
</feature>